<dbReference type="AlphaFoldDB" id="A0A3B1DDQ5"/>
<keyword evidence="1" id="KW-0175">Coiled coil</keyword>
<evidence type="ECO:0000256" key="2">
    <source>
        <dbReference type="SAM" id="Phobius"/>
    </source>
</evidence>
<accession>A0A3B1DDQ5</accession>
<evidence type="ECO:0008006" key="4">
    <source>
        <dbReference type="Google" id="ProtNLM"/>
    </source>
</evidence>
<feature type="transmembrane region" description="Helical" evidence="2">
    <location>
        <begin position="21"/>
        <end position="41"/>
    </location>
</feature>
<dbReference type="EMBL" id="UOGI01000258">
    <property type="protein sequence ID" value="VAX34118.1"/>
    <property type="molecule type" value="Genomic_DNA"/>
</dbReference>
<reference evidence="3" key="1">
    <citation type="submission" date="2018-06" db="EMBL/GenBank/DDBJ databases">
        <authorList>
            <person name="Zhirakovskaya E."/>
        </authorList>
    </citation>
    <scope>NUCLEOTIDE SEQUENCE</scope>
</reference>
<evidence type="ECO:0000256" key="1">
    <source>
        <dbReference type="SAM" id="Coils"/>
    </source>
</evidence>
<dbReference type="InterPro" id="IPR052534">
    <property type="entry name" value="Extracell_DNA_Util/SecSys_Comp"/>
</dbReference>
<dbReference type="PANTHER" id="PTHR40278:SF1">
    <property type="entry name" value="DNA UTILIZATION PROTEIN HOFN"/>
    <property type="match status" value="1"/>
</dbReference>
<keyword evidence="2" id="KW-1133">Transmembrane helix</keyword>
<protein>
    <recommendedName>
        <fullName evidence="4">Type IV pilus biogenesis protein PilN</fullName>
    </recommendedName>
</protein>
<organism evidence="3">
    <name type="scientific">hydrothermal vent metagenome</name>
    <dbReference type="NCBI Taxonomy" id="652676"/>
    <lineage>
        <taxon>unclassified sequences</taxon>
        <taxon>metagenomes</taxon>
        <taxon>ecological metagenomes</taxon>
    </lineage>
</organism>
<evidence type="ECO:0000313" key="3">
    <source>
        <dbReference type="EMBL" id="VAX34118.1"/>
    </source>
</evidence>
<name>A0A3B1DDQ5_9ZZZZ</name>
<sequence length="185" mass="21005">MIRINLLPVKRKKKPKPIPGFIIVTVIATVIVLIGALFMYVNVKEELKTLQVRKASNEQKLQDMRKKLKALENYETLVKTVERKKGVILQLRKNQGIPVRLMDEVSKALPNGIWLKELKVKGKAVAIEGYAFTNSDVVKYVNRLKESPLFNSVYLAESKRKEISGGRSKENIPVYNFKLKLGLSG</sequence>
<dbReference type="Pfam" id="PF05137">
    <property type="entry name" value="PilN"/>
    <property type="match status" value="1"/>
</dbReference>
<keyword evidence="2" id="KW-0472">Membrane</keyword>
<feature type="coiled-coil region" evidence="1">
    <location>
        <begin position="40"/>
        <end position="84"/>
    </location>
</feature>
<proteinExistence type="predicted"/>
<dbReference type="InterPro" id="IPR007813">
    <property type="entry name" value="PilN"/>
</dbReference>
<gene>
    <name evidence="3" type="ORF">MNBD_NITROSPIRAE03-763</name>
</gene>
<dbReference type="PANTHER" id="PTHR40278">
    <property type="entry name" value="DNA UTILIZATION PROTEIN HOFN"/>
    <property type="match status" value="1"/>
</dbReference>
<keyword evidence="2" id="KW-0812">Transmembrane</keyword>